<dbReference type="EMBL" id="JAQQWI010000005">
    <property type="protein sequence ID" value="KAK8035828.1"/>
    <property type="molecule type" value="Genomic_DNA"/>
</dbReference>
<comment type="caution">
    <text evidence="2">The sequence shown here is derived from an EMBL/GenBank/DDBJ whole genome shotgun (WGS) entry which is preliminary data.</text>
</comment>
<organism evidence="2 3">
    <name type="scientific">Apiospora marii</name>
    <dbReference type="NCBI Taxonomy" id="335849"/>
    <lineage>
        <taxon>Eukaryota</taxon>
        <taxon>Fungi</taxon>
        <taxon>Dikarya</taxon>
        <taxon>Ascomycota</taxon>
        <taxon>Pezizomycotina</taxon>
        <taxon>Sordariomycetes</taxon>
        <taxon>Xylariomycetidae</taxon>
        <taxon>Amphisphaeriales</taxon>
        <taxon>Apiosporaceae</taxon>
        <taxon>Apiospora</taxon>
    </lineage>
</organism>
<evidence type="ECO:0000313" key="2">
    <source>
        <dbReference type="EMBL" id="KAK8035828.1"/>
    </source>
</evidence>
<dbReference type="Pfam" id="PF07859">
    <property type="entry name" value="Abhydrolase_3"/>
    <property type="match status" value="1"/>
</dbReference>
<dbReference type="InterPro" id="IPR013094">
    <property type="entry name" value="AB_hydrolase_3"/>
</dbReference>
<dbReference type="Proteomes" id="UP001396898">
    <property type="component" value="Unassembled WGS sequence"/>
</dbReference>
<evidence type="ECO:0000259" key="1">
    <source>
        <dbReference type="Pfam" id="PF07859"/>
    </source>
</evidence>
<name>A0ABR1SND1_9PEZI</name>
<evidence type="ECO:0000313" key="3">
    <source>
        <dbReference type="Proteomes" id="UP001396898"/>
    </source>
</evidence>
<feature type="domain" description="Alpha/beta hydrolase fold-3" evidence="1">
    <location>
        <begin position="114"/>
        <end position="155"/>
    </location>
</feature>
<keyword evidence="3" id="KW-1185">Reference proteome</keyword>
<gene>
    <name evidence="2" type="ORF">PG991_001901</name>
</gene>
<sequence>MSDQAAMVAIEARNQGITGIVAQVLHFPQVCHPKFFPKDRYEFGSYIQNAHASVLNLAMDECFLDAYVPDTDAPDARKHWPLLAESHRDLPPARTPSPYLLSLMLRLTDAAILAVIQCGGNDVLRDDAFAYAEALEAAGVDVEMHAYPGLPHCFAMVVPTLSETQEFYKRYDSFLDKHAGQLTDV</sequence>
<protein>
    <submittedName>
        <fullName evidence="2">Carboxylesterase NlhH</fullName>
    </submittedName>
</protein>
<dbReference type="SUPFAM" id="SSF53474">
    <property type="entry name" value="alpha/beta-Hydrolases"/>
    <property type="match status" value="1"/>
</dbReference>
<accession>A0ABR1SND1</accession>
<dbReference type="Gene3D" id="3.40.50.1820">
    <property type="entry name" value="alpha/beta hydrolase"/>
    <property type="match status" value="1"/>
</dbReference>
<proteinExistence type="predicted"/>
<dbReference type="InterPro" id="IPR029058">
    <property type="entry name" value="AB_hydrolase_fold"/>
</dbReference>
<reference evidence="2 3" key="1">
    <citation type="submission" date="2023-01" db="EMBL/GenBank/DDBJ databases">
        <title>Analysis of 21 Apiospora genomes using comparative genomics revels a genus with tremendous synthesis potential of carbohydrate active enzymes and secondary metabolites.</title>
        <authorList>
            <person name="Sorensen T."/>
        </authorList>
    </citation>
    <scope>NUCLEOTIDE SEQUENCE [LARGE SCALE GENOMIC DNA]</scope>
    <source>
        <strain evidence="2 3">CBS 20057</strain>
    </source>
</reference>